<dbReference type="OrthoDB" id="7056196at2"/>
<protein>
    <submittedName>
        <fullName evidence="3">Prepilin-type N-terminal cleavage/methylation domain-containing protein</fullName>
    </submittedName>
</protein>
<reference evidence="3 4" key="1">
    <citation type="submission" date="2019-03" db="EMBL/GenBank/DDBJ databases">
        <title>Genomic Encyclopedia of Type Strains, Phase IV (KMG-IV): sequencing the most valuable type-strain genomes for metagenomic binning, comparative biology and taxonomic classification.</title>
        <authorList>
            <person name="Goeker M."/>
        </authorList>
    </citation>
    <scope>NUCLEOTIDE SEQUENCE [LARGE SCALE GENOMIC DNA]</scope>
    <source>
        <strain evidence="3 4">DSM 11170</strain>
    </source>
</reference>
<name>A0A4R2RWI1_9FIRM</name>
<sequence length="210" mass="23598">MKLKNKHNQGFALAELLVATMILGFTVAIGYSLIDYSFNSYNFGYAQTNAQQDARFAMERIIQEVRKAKTIKIVTEMSEIDKYHHIKVDKDTNPNEPKLQIYKPNIPEPEELPLGKGIPTNSNKEALPIISFCRYSKKNDKSTLGIRIYVYSQALSRDPDPDPEPDPYGDDDLDPGVGNYYRVQTAILLNNTTLPTGLGSGPGHIIQYTK</sequence>
<accession>A0A4R2RWI1</accession>
<evidence type="ECO:0000256" key="1">
    <source>
        <dbReference type="SAM" id="MobiDB-lite"/>
    </source>
</evidence>
<proteinExistence type="predicted"/>
<feature type="transmembrane region" description="Helical" evidence="2">
    <location>
        <begin position="12"/>
        <end position="34"/>
    </location>
</feature>
<evidence type="ECO:0000313" key="4">
    <source>
        <dbReference type="Proteomes" id="UP000294813"/>
    </source>
</evidence>
<dbReference type="InterPro" id="IPR012902">
    <property type="entry name" value="N_methyl_site"/>
</dbReference>
<gene>
    <name evidence="3" type="ORF">EDD73_1052</name>
</gene>
<keyword evidence="4" id="KW-1185">Reference proteome</keyword>
<keyword evidence="2" id="KW-0812">Transmembrane</keyword>
<dbReference type="Proteomes" id="UP000294813">
    <property type="component" value="Unassembled WGS sequence"/>
</dbReference>
<keyword evidence="2" id="KW-1133">Transmembrane helix</keyword>
<organism evidence="3 4">
    <name type="scientific">Heliophilum fasciatum</name>
    <dbReference type="NCBI Taxonomy" id="35700"/>
    <lineage>
        <taxon>Bacteria</taxon>
        <taxon>Bacillati</taxon>
        <taxon>Bacillota</taxon>
        <taxon>Clostridia</taxon>
        <taxon>Eubacteriales</taxon>
        <taxon>Heliobacteriaceae</taxon>
        <taxon>Heliophilum</taxon>
    </lineage>
</organism>
<feature type="region of interest" description="Disordered" evidence="1">
    <location>
        <begin position="155"/>
        <end position="175"/>
    </location>
</feature>
<comment type="caution">
    <text evidence="3">The sequence shown here is derived from an EMBL/GenBank/DDBJ whole genome shotgun (WGS) entry which is preliminary data.</text>
</comment>
<dbReference type="EMBL" id="SLXT01000005">
    <property type="protein sequence ID" value="TCP67107.1"/>
    <property type="molecule type" value="Genomic_DNA"/>
</dbReference>
<feature type="compositionally biased region" description="Acidic residues" evidence="1">
    <location>
        <begin position="161"/>
        <end position="174"/>
    </location>
</feature>
<dbReference type="NCBIfam" id="TIGR02532">
    <property type="entry name" value="IV_pilin_GFxxxE"/>
    <property type="match status" value="1"/>
</dbReference>
<dbReference type="RefSeq" id="WP_131918334.1">
    <property type="nucleotide sequence ID" value="NZ_JAOQNU010000005.1"/>
</dbReference>
<evidence type="ECO:0000256" key="2">
    <source>
        <dbReference type="SAM" id="Phobius"/>
    </source>
</evidence>
<dbReference type="AlphaFoldDB" id="A0A4R2RWI1"/>
<keyword evidence="2" id="KW-0472">Membrane</keyword>
<evidence type="ECO:0000313" key="3">
    <source>
        <dbReference type="EMBL" id="TCP67107.1"/>
    </source>
</evidence>